<feature type="non-terminal residue" evidence="1">
    <location>
        <position position="1"/>
    </location>
</feature>
<proteinExistence type="predicted"/>
<dbReference type="Proteomes" id="UP000265520">
    <property type="component" value="Unassembled WGS sequence"/>
</dbReference>
<comment type="caution">
    <text evidence="1">The sequence shown here is derived from an EMBL/GenBank/DDBJ whole genome shotgun (WGS) entry which is preliminary data.</text>
</comment>
<name>A0A392NSW2_9FABA</name>
<sequence length="87" mass="9801">KYAAGPIFLIFDNLSSGSPTWSSIIHENTSSKMVSLDGQLSVKDVISSCNPHTQIFYTQLTPLVSAIINKQIQCFHQRRLHLDQQQK</sequence>
<evidence type="ECO:0000313" key="2">
    <source>
        <dbReference type="Proteomes" id="UP000265520"/>
    </source>
</evidence>
<protein>
    <submittedName>
        <fullName evidence="1">Uncharacterized protein</fullName>
    </submittedName>
</protein>
<organism evidence="1 2">
    <name type="scientific">Trifolium medium</name>
    <dbReference type="NCBI Taxonomy" id="97028"/>
    <lineage>
        <taxon>Eukaryota</taxon>
        <taxon>Viridiplantae</taxon>
        <taxon>Streptophyta</taxon>
        <taxon>Embryophyta</taxon>
        <taxon>Tracheophyta</taxon>
        <taxon>Spermatophyta</taxon>
        <taxon>Magnoliopsida</taxon>
        <taxon>eudicotyledons</taxon>
        <taxon>Gunneridae</taxon>
        <taxon>Pentapetalae</taxon>
        <taxon>rosids</taxon>
        <taxon>fabids</taxon>
        <taxon>Fabales</taxon>
        <taxon>Fabaceae</taxon>
        <taxon>Papilionoideae</taxon>
        <taxon>50 kb inversion clade</taxon>
        <taxon>NPAAA clade</taxon>
        <taxon>Hologalegina</taxon>
        <taxon>IRL clade</taxon>
        <taxon>Trifolieae</taxon>
        <taxon>Trifolium</taxon>
    </lineage>
</organism>
<accession>A0A392NSW2</accession>
<dbReference type="AlphaFoldDB" id="A0A392NSW2"/>
<dbReference type="EMBL" id="LXQA010049342">
    <property type="protein sequence ID" value="MCI02512.1"/>
    <property type="molecule type" value="Genomic_DNA"/>
</dbReference>
<evidence type="ECO:0000313" key="1">
    <source>
        <dbReference type="EMBL" id="MCI02512.1"/>
    </source>
</evidence>
<reference evidence="1 2" key="1">
    <citation type="journal article" date="2018" name="Front. Plant Sci.">
        <title>Red Clover (Trifolium pratense) and Zigzag Clover (T. medium) - A Picture of Genomic Similarities and Differences.</title>
        <authorList>
            <person name="Dluhosova J."/>
            <person name="Istvanek J."/>
            <person name="Nedelnik J."/>
            <person name="Repkova J."/>
        </authorList>
    </citation>
    <scope>NUCLEOTIDE SEQUENCE [LARGE SCALE GENOMIC DNA]</scope>
    <source>
        <strain evidence="2">cv. 10/8</strain>
        <tissue evidence="1">Leaf</tissue>
    </source>
</reference>
<keyword evidence="2" id="KW-1185">Reference proteome</keyword>